<evidence type="ECO:0000256" key="1">
    <source>
        <dbReference type="SAM" id="Phobius"/>
    </source>
</evidence>
<keyword evidence="1" id="KW-1133">Transmembrane helix</keyword>
<feature type="transmembrane region" description="Helical" evidence="1">
    <location>
        <begin position="6"/>
        <end position="27"/>
    </location>
</feature>
<keyword evidence="1" id="KW-0812">Transmembrane</keyword>
<dbReference type="AlphaFoldDB" id="A0A2P2N7F4"/>
<organism evidence="2">
    <name type="scientific">Rhizophora mucronata</name>
    <name type="common">Asiatic mangrove</name>
    <dbReference type="NCBI Taxonomy" id="61149"/>
    <lineage>
        <taxon>Eukaryota</taxon>
        <taxon>Viridiplantae</taxon>
        <taxon>Streptophyta</taxon>
        <taxon>Embryophyta</taxon>
        <taxon>Tracheophyta</taxon>
        <taxon>Spermatophyta</taxon>
        <taxon>Magnoliopsida</taxon>
        <taxon>eudicotyledons</taxon>
        <taxon>Gunneridae</taxon>
        <taxon>Pentapetalae</taxon>
        <taxon>rosids</taxon>
        <taxon>fabids</taxon>
        <taxon>Malpighiales</taxon>
        <taxon>Rhizophoraceae</taxon>
        <taxon>Rhizophora</taxon>
    </lineage>
</organism>
<protein>
    <submittedName>
        <fullName evidence="2">Uncharacterized protein</fullName>
    </submittedName>
</protein>
<name>A0A2P2N7F4_RHIMU</name>
<accession>A0A2P2N7F4</accession>
<reference evidence="2" key="1">
    <citation type="submission" date="2018-02" db="EMBL/GenBank/DDBJ databases">
        <title>Rhizophora mucronata_Transcriptome.</title>
        <authorList>
            <person name="Meera S.P."/>
            <person name="Sreeshan A."/>
            <person name="Augustine A."/>
        </authorList>
    </citation>
    <scope>NUCLEOTIDE SEQUENCE</scope>
    <source>
        <tissue evidence="2">Leaf</tissue>
    </source>
</reference>
<sequence>MILNPWIYVNFLKMFLHHLTFSCIFFFNSIMKMRLFFSVQFRHLAHCK</sequence>
<proteinExistence type="predicted"/>
<dbReference type="EMBL" id="GGEC01057953">
    <property type="protein sequence ID" value="MBX38437.1"/>
    <property type="molecule type" value="Transcribed_RNA"/>
</dbReference>
<evidence type="ECO:0000313" key="2">
    <source>
        <dbReference type="EMBL" id="MBX38437.1"/>
    </source>
</evidence>
<keyword evidence="1" id="KW-0472">Membrane</keyword>